<dbReference type="InterPro" id="IPR036880">
    <property type="entry name" value="Kunitz_BPTI_sf"/>
</dbReference>
<dbReference type="GO" id="GO:0004867">
    <property type="term" value="F:serine-type endopeptidase inhibitor activity"/>
    <property type="evidence" value="ECO:0007669"/>
    <property type="project" value="InterPro"/>
</dbReference>
<dbReference type="Proteomes" id="UP000095300">
    <property type="component" value="Unassembled WGS sequence"/>
</dbReference>
<proteinExistence type="predicted"/>
<accession>A0A1I8P931</accession>
<keyword evidence="1" id="KW-0732">Signal</keyword>
<reference evidence="3" key="1">
    <citation type="submission" date="2020-05" db="UniProtKB">
        <authorList>
            <consortium name="EnsemblMetazoa"/>
        </authorList>
    </citation>
    <scope>IDENTIFICATION</scope>
    <source>
        <strain evidence="3">USDA</strain>
    </source>
</reference>
<dbReference type="KEGG" id="scac:106089499"/>
<evidence type="ECO:0000256" key="1">
    <source>
        <dbReference type="SAM" id="SignalP"/>
    </source>
</evidence>
<protein>
    <recommendedName>
        <fullName evidence="2">BPTI/Kunitz inhibitor domain-containing protein</fullName>
    </recommendedName>
</protein>
<feature type="signal peptide" evidence="1">
    <location>
        <begin position="1"/>
        <end position="19"/>
    </location>
</feature>
<feature type="chain" id="PRO_5009326375" description="BPTI/Kunitz inhibitor domain-containing protein" evidence="1">
    <location>
        <begin position="20"/>
        <end position="89"/>
    </location>
</feature>
<dbReference type="Gene3D" id="4.10.410.10">
    <property type="entry name" value="Pancreatic trypsin inhibitor Kunitz domain"/>
    <property type="match status" value="1"/>
</dbReference>
<evidence type="ECO:0000313" key="4">
    <source>
        <dbReference type="Proteomes" id="UP000095300"/>
    </source>
</evidence>
<dbReference type="SUPFAM" id="SSF57362">
    <property type="entry name" value="BPTI-like"/>
    <property type="match status" value="1"/>
</dbReference>
<evidence type="ECO:0000313" key="3">
    <source>
        <dbReference type="EnsemblMetazoa" id="SCAU005962-PA"/>
    </source>
</evidence>
<dbReference type="VEuPathDB" id="VectorBase:SCAU005962"/>
<gene>
    <name evidence="3" type="primary">106089499</name>
</gene>
<dbReference type="AlphaFoldDB" id="A0A1I8P931"/>
<dbReference type="OrthoDB" id="7808666at2759"/>
<name>A0A1I8P931_STOCA</name>
<evidence type="ECO:0000259" key="2">
    <source>
        <dbReference type="Pfam" id="PF00014"/>
    </source>
</evidence>
<organism evidence="3 4">
    <name type="scientific">Stomoxys calcitrans</name>
    <name type="common">Stable fly</name>
    <name type="synonym">Conops calcitrans</name>
    <dbReference type="NCBI Taxonomy" id="35570"/>
    <lineage>
        <taxon>Eukaryota</taxon>
        <taxon>Metazoa</taxon>
        <taxon>Ecdysozoa</taxon>
        <taxon>Arthropoda</taxon>
        <taxon>Hexapoda</taxon>
        <taxon>Insecta</taxon>
        <taxon>Pterygota</taxon>
        <taxon>Neoptera</taxon>
        <taxon>Endopterygota</taxon>
        <taxon>Diptera</taxon>
        <taxon>Brachycera</taxon>
        <taxon>Muscomorpha</taxon>
        <taxon>Muscoidea</taxon>
        <taxon>Muscidae</taxon>
        <taxon>Stomoxys</taxon>
    </lineage>
</organism>
<keyword evidence="4" id="KW-1185">Reference proteome</keyword>
<dbReference type="Pfam" id="PF00014">
    <property type="entry name" value="Kunitz_BPTI"/>
    <property type="match status" value="1"/>
</dbReference>
<dbReference type="EnsemblMetazoa" id="SCAU005962-RA">
    <property type="protein sequence ID" value="SCAU005962-PA"/>
    <property type="gene ID" value="SCAU005962"/>
</dbReference>
<dbReference type="STRING" id="35570.A0A1I8P931"/>
<sequence length="89" mass="10370">MHFLTVLCILFALITWTEARSRPTVDICDRKPTITGLCVSSTLGIYYDAETQHCRYMGCSPDKKLFSSLEDCEKICNSKRRRNRRVRYS</sequence>
<feature type="domain" description="BPTI/Kunitz inhibitor" evidence="2">
    <location>
        <begin position="31"/>
        <end position="76"/>
    </location>
</feature>
<dbReference type="InterPro" id="IPR002223">
    <property type="entry name" value="Kunitz_BPTI"/>
</dbReference>